<dbReference type="Proteomes" id="UP001234297">
    <property type="component" value="Chromosome 2"/>
</dbReference>
<gene>
    <name evidence="1" type="ORF">MRB53_007787</name>
</gene>
<reference evidence="1 2" key="1">
    <citation type="journal article" date="2022" name="Hortic Res">
        <title>A haplotype resolved chromosomal level avocado genome allows analysis of novel avocado genes.</title>
        <authorList>
            <person name="Nath O."/>
            <person name="Fletcher S.J."/>
            <person name="Hayward A."/>
            <person name="Shaw L.M."/>
            <person name="Masouleh A.K."/>
            <person name="Furtado A."/>
            <person name="Henry R.J."/>
            <person name="Mitter N."/>
        </authorList>
    </citation>
    <scope>NUCLEOTIDE SEQUENCE [LARGE SCALE GENOMIC DNA]</scope>
    <source>
        <strain evidence="2">cv. Hass</strain>
    </source>
</reference>
<name>A0ACC2MK76_PERAE</name>
<accession>A0ACC2MK76</accession>
<sequence length="148" mass="16703">MNDACMLKLGWSGLNGSPFGQNGSKLDTLRILPSRAPSLHQLDLEYAEKLGEAGKLAMPSIWFDHWLDFTPIVNRFPQFQCSQYETVSTLISGGQWQIPTYLPLCFRSYLRSASQIQLQGGTDSMFWPRNSKGTLGVNEAWHLLRLPL</sequence>
<organism evidence="1 2">
    <name type="scientific">Persea americana</name>
    <name type="common">Avocado</name>
    <dbReference type="NCBI Taxonomy" id="3435"/>
    <lineage>
        <taxon>Eukaryota</taxon>
        <taxon>Viridiplantae</taxon>
        <taxon>Streptophyta</taxon>
        <taxon>Embryophyta</taxon>
        <taxon>Tracheophyta</taxon>
        <taxon>Spermatophyta</taxon>
        <taxon>Magnoliopsida</taxon>
        <taxon>Magnoliidae</taxon>
        <taxon>Laurales</taxon>
        <taxon>Lauraceae</taxon>
        <taxon>Persea</taxon>
    </lineage>
</organism>
<dbReference type="EMBL" id="CM056810">
    <property type="protein sequence ID" value="KAJ8646039.1"/>
    <property type="molecule type" value="Genomic_DNA"/>
</dbReference>
<proteinExistence type="predicted"/>
<protein>
    <submittedName>
        <fullName evidence="1">Uncharacterized protein</fullName>
    </submittedName>
</protein>
<evidence type="ECO:0000313" key="2">
    <source>
        <dbReference type="Proteomes" id="UP001234297"/>
    </source>
</evidence>
<comment type="caution">
    <text evidence="1">The sequence shown here is derived from an EMBL/GenBank/DDBJ whole genome shotgun (WGS) entry which is preliminary data.</text>
</comment>
<keyword evidence="2" id="KW-1185">Reference proteome</keyword>
<evidence type="ECO:0000313" key="1">
    <source>
        <dbReference type="EMBL" id="KAJ8646039.1"/>
    </source>
</evidence>